<dbReference type="EMBL" id="RBVV01000255">
    <property type="protein sequence ID" value="RNJ52049.1"/>
    <property type="molecule type" value="Genomic_DNA"/>
</dbReference>
<name>A0A3M9XUT8_9PEZI</name>
<evidence type="ECO:0000313" key="2">
    <source>
        <dbReference type="EMBL" id="RNJ52049.1"/>
    </source>
</evidence>
<sequence>MALSTSPLSSGGRPLKGRASCVSQQEFESICEAEYLTPEISRSSRKETGERQGNKGSEVVGELATDGAGRGNQVGR</sequence>
<feature type="compositionally biased region" description="Basic and acidic residues" evidence="1">
    <location>
        <begin position="42"/>
        <end position="53"/>
    </location>
</feature>
<accession>A0A3M9XUT8</accession>
<dbReference type="AlphaFoldDB" id="A0A3M9XUT8"/>
<reference evidence="2 3" key="1">
    <citation type="submission" date="2018-10" db="EMBL/GenBank/DDBJ databases">
        <title>Genome sequence of Verticillium nonalfalfae VnAa140.</title>
        <authorList>
            <person name="Stajich J.E."/>
            <person name="Kasson M.T."/>
        </authorList>
    </citation>
    <scope>NUCLEOTIDE SEQUENCE [LARGE SCALE GENOMIC DNA]</scope>
    <source>
        <strain evidence="2 3">VnAa140</strain>
    </source>
</reference>
<feature type="region of interest" description="Disordered" evidence="1">
    <location>
        <begin position="33"/>
        <end position="76"/>
    </location>
</feature>
<keyword evidence="3" id="KW-1185">Reference proteome</keyword>
<dbReference type="GeneID" id="39608227"/>
<comment type="caution">
    <text evidence="2">The sequence shown here is derived from an EMBL/GenBank/DDBJ whole genome shotgun (WGS) entry which is preliminary data.</text>
</comment>
<dbReference type="Proteomes" id="UP000267145">
    <property type="component" value="Unassembled WGS sequence"/>
</dbReference>
<organism evidence="2 3">
    <name type="scientific">Verticillium nonalfalfae</name>
    <dbReference type="NCBI Taxonomy" id="1051616"/>
    <lineage>
        <taxon>Eukaryota</taxon>
        <taxon>Fungi</taxon>
        <taxon>Dikarya</taxon>
        <taxon>Ascomycota</taxon>
        <taxon>Pezizomycotina</taxon>
        <taxon>Sordariomycetes</taxon>
        <taxon>Hypocreomycetidae</taxon>
        <taxon>Glomerellales</taxon>
        <taxon>Plectosphaerellaceae</taxon>
        <taxon>Verticillium</taxon>
    </lineage>
</organism>
<protein>
    <submittedName>
        <fullName evidence="2">Uncharacterized protein</fullName>
    </submittedName>
</protein>
<evidence type="ECO:0000313" key="3">
    <source>
        <dbReference type="Proteomes" id="UP000267145"/>
    </source>
</evidence>
<proteinExistence type="predicted"/>
<gene>
    <name evidence="2" type="ORF">D7B24_004538</name>
</gene>
<dbReference type="RefSeq" id="XP_028490207.1">
    <property type="nucleotide sequence ID" value="XM_028638706.1"/>
</dbReference>
<evidence type="ECO:0000256" key="1">
    <source>
        <dbReference type="SAM" id="MobiDB-lite"/>
    </source>
</evidence>